<keyword evidence="6" id="KW-1185">Reference proteome</keyword>
<dbReference type="InterPro" id="IPR058923">
    <property type="entry name" value="RCC1-like_dom"/>
</dbReference>
<dbReference type="Pfam" id="PF25390">
    <property type="entry name" value="WD40_RLD"/>
    <property type="match status" value="1"/>
</dbReference>
<evidence type="ECO:0000256" key="3">
    <source>
        <dbReference type="SAM" id="MobiDB-lite"/>
    </source>
</evidence>
<dbReference type="InterPro" id="IPR009091">
    <property type="entry name" value="RCC1/BLIP-II"/>
</dbReference>
<feature type="repeat" description="RCC1" evidence="2">
    <location>
        <begin position="849"/>
        <end position="901"/>
    </location>
</feature>
<feature type="repeat" description="RCC1" evidence="2">
    <location>
        <begin position="991"/>
        <end position="1042"/>
    </location>
</feature>
<evidence type="ECO:0000313" key="5">
    <source>
        <dbReference type="EMBL" id="KAK5974686.1"/>
    </source>
</evidence>
<comment type="caution">
    <text evidence="5">The sequence shown here is derived from an EMBL/GenBank/DDBJ whole genome shotgun (WGS) entry which is preliminary data.</text>
</comment>
<keyword evidence="1" id="KW-0677">Repeat</keyword>
<dbReference type="SUPFAM" id="SSF50985">
    <property type="entry name" value="RCC1/BLIP-II"/>
    <property type="match status" value="2"/>
</dbReference>
<evidence type="ECO:0000256" key="2">
    <source>
        <dbReference type="PROSITE-ProRule" id="PRU00235"/>
    </source>
</evidence>
<feature type="domain" description="RCC1-like" evidence="4">
    <location>
        <begin position="781"/>
        <end position="1066"/>
    </location>
</feature>
<accession>A0AAN8IID9</accession>
<dbReference type="PRINTS" id="PR00633">
    <property type="entry name" value="RCCNDNSATION"/>
</dbReference>
<dbReference type="PANTHER" id="PTHR22870">
    <property type="entry name" value="REGULATOR OF CHROMOSOME CONDENSATION"/>
    <property type="match status" value="1"/>
</dbReference>
<dbReference type="InterPro" id="IPR000408">
    <property type="entry name" value="Reg_chr_condens"/>
</dbReference>
<evidence type="ECO:0000259" key="4">
    <source>
        <dbReference type="Pfam" id="PF25390"/>
    </source>
</evidence>
<feature type="repeat" description="RCC1" evidence="2">
    <location>
        <begin position="796"/>
        <end position="848"/>
    </location>
</feature>
<dbReference type="PROSITE" id="PS00626">
    <property type="entry name" value="RCC1_2"/>
    <property type="match status" value="2"/>
</dbReference>
<feature type="repeat" description="RCC1" evidence="2">
    <location>
        <begin position="745"/>
        <end position="795"/>
    </location>
</feature>
<dbReference type="InterPro" id="IPR051210">
    <property type="entry name" value="Ub_ligase/GEF_domain"/>
</dbReference>
<feature type="region of interest" description="Disordered" evidence="3">
    <location>
        <begin position="690"/>
        <end position="720"/>
    </location>
</feature>
<protein>
    <submittedName>
        <fullName evidence="5">X-linked retinitis pigmentosa GTPase regulator</fullName>
    </submittedName>
</protein>
<dbReference type="SUPFAM" id="SSF69322">
    <property type="entry name" value="Tricorn protease domain 2"/>
    <property type="match status" value="1"/>
</dbReference>
<sequence>MVHSHRHSHHHHSKKEQQRMMACPYTCEVQLDELSPDHAIIDFAYISEENFVLVVLLASSGDVQTYCEVANDKPRRSLTPRHSLCQQYVEPVSVCLGPEATFVVFGLADGNVLLTPIKTLMDVPWGSSRWLPEHTSIIVPLPNAKTDQCLVTLTCMKCFVTRNPPRPLLVLANKAGTIMLVDLSSRKCVAELCAPQSIHAVEVSQSEDNTDILFTSFTGAQWVIPLENDSRSVTEVLTASIPSEFKMVEPPTSHLNFCTEGITVLDTGGCFVELHSDLPSLTSVPKKRFKVPPETWMIHYTDSVLFAVSKQSEVRSAVHFGLSAVRLEFAIVKGACEWRPLGFVPLSHRAARLPSCLIINERGLIRIAQSSTSPLENIAAEFLFRIHNFSLASIEHVAKVCSIDAPQLQRSVIPTLLSARRGKALSPLDLSRILSMAKTTEVSMENLVDLFASYQQEEQLLPEILRILEADSRSPLRKRVVELYVRRSEVLATYLNEDASQISGARLGVDNELSAFLSRHVDVDNGAKSCAEVQLWRSATLLALRHKASQPEVLRVLIRSGPKTWLSAVPSMRSLMMTCAANLEWSELSDQEVGSLVSLLCEWQAALNSIAHHETCLRLALSYMSNFPKHCSVLYLISAMYIISDKAAWMQEYDAACRSLSCGLNGSAAITAEGQLLIWGDFTNQQNKPFESTELSNKTSRKSPETPMSPKRPRSQQLPHPIHVEGRPRVVCCGAEHILVLTSAGRIFSMGRNRYGQCGVGHSLPVPELQLVEGEWGAVRALSAGQFHSAILNTKGEVWTFGWGVWGQLGIGGRQIKDWLVPTKVPNLTEPVKEVSCGRVHTVLLTISGKILVAGSGSYGQLGTDEDIKKQYDFRPLPVDHNLKFVKIATSFYVSVAITEDGRIFEWGRNPQEVKMRMFVTRRLRMAQLKRLADEGGDEIGIPNMEKPKILLPMDTPRDDLGVREVLHLLDGPVVDASTGLSHVAVVTDQGSLFTWGKGLDFQLGHGNKTERSEPHILFDPRDVKWKLVACGGNHTIAVSKDGRTFGWGRNDYVQCGVPSDKTPSLTRKYFYQPPKDGAAKRCVALPDDASFVVKPTLIPEVELRFHDEDSVSTSFDQKQLMTRLRGCDLPTIQAVSRHFLSRHSDNAALKCTELDASVPVALVHLMAGNVLAAIEQIGRARSASPDSKVDAALRSVAGLAWEVVANHEDCQSRSILSAAFKCLPITNTQKRNSQLRRLWPMVWDEPGVQDALSADEKLDILETWVAPTKCITSVEIPGAALRSVGGKNSRIRVWARCSHVEPAVVGMAASNCSACAEEWADMIRTTLGNDSVGR</sequence>
<organism evidence="5 6">
    <name type="scientific">Trichostrongylus colubriformis</name>
    <name type="common">Black scour worm</name>
    <dbReference type="NCBI Taxonomy" id="6319"/>
    <lineage>
        <taxon>Eukaryota</taxon>
        <taxon>Metazoa</taxon>
        <taxon>Ecdysozoa</taxon>
        <taxon>Nematoda</taxon>
        <taxon>Chromadorea</taxon>
        <taxon>Rhabditida</taxon>
        <taxon>Rhabditina</taxon>
        <taxon>Rhabditomorpha</taxon>
        <taxon>Strongyloidea</taxon>
        <taxon>Trichostrongylidae</taxon>
        <taxon>Trichostrongylus</taxon>
    </lineage>
</organism>
<dbReference type="Proteomes" id="UP001331761">
    <property type="component" value="Unassembled WGS sequence"/>
</dbReference>
<gene>
    <name evidence="5" type="ORF">GCK32_004749</name>
</gene>
<proteinExistence type="predicted"/>
<evidence type="ECO:0000313" key="6">
    <source>
        <dbReference type="Proteomes" id="UP001331761"/>
    </source>
</evidence>
<dbReference type="PANTHER" id="PTHR22870:SF408">
    <property type="entry name" value="OS09G0560450 PROTEIN"/>
    <property type="match status" value="1"/>
</dbReference>
<dbReference type="Gene3D" id="2.130.10.30">
    <property type="entry name" value="Regulator of chromosome condensation 1/beta-lactamase-inhibitor protein II"/>
    <property type="match status" value="2"/>
</dbReference>
<dbReference type="PROSITE" id="PS50012">
    <property type="entry name" value="RCC1_3"/>
    <property type="match status" value="4"/>
</dbReference>
<evidence type="ECO:0000256" key="1">
    <source>
        <dbReference type="ARBA" id="ARBA00022737"/>
    </source>
</evidence>
<reference evidence="5 6" key="1">
    <citation type="submission" date="2019-10" db="EMBL/GenBank/DDBJ databases">
        <title>Assembly and Annotation for the nematode Trichostrongylus colubriformis.</title>
        <authorList>
            <person name="Martin J."/>
        </authorList>
    </citation>
    <scope>NUCLEOTIDE SEQUENCE [LARGE SCALE GENOMIC DNA]</scope>
    <source>
        <strain evidence="5">G859</strain>
        <tissue evidence="5">Whole worm</tissue>
    </source>
</reference>
<dbReference type="Pfam" id="PF13540">
    <property type="entry name" value="RCC1_2"/>
    <property type="match status" value="1"/>
</dbReference>
<dbReference type="EMBL" id="WIXE01013933">
    <property type="protein sequence ID" value="KAK5974686.1"/>
    <property type="molecule type" value="Genomic_DNA"/>
</dbReference>
<name>A0AAN8IID9_TRICO</name>